<dbReference type="PANTHER" id="PTHR39267:SF1">
    <property type="entry name" value="SURVIVAL MOTOR NEURON PROTEIN"/>
    <property type="match status" value="1"/>
</dbReference>
<evidence type="ECO:0000259" key="9">
    <source>
        <dbReference type="PROSITE" id="PS51253"/>
    </source>
</evidence>
<feature type="region of interest" description="Disordered" evidence="7">
    <location>
        <begin position="290"/>
        <end position="352"/>
    </location>
</feature>
<keyword evidence="3" id="KW-0507">mRNA processing</keyword>
<dbReference type="Pfam" id="PF03221">
    <property type="entry name" value="HTH_Tnp_Tc5"/>
    <property type="match status" value="1"/>
</dbReference>
<dbReference type="PROSITE" id="PS50304">
    <property type="entry name" value="TUDOR"/>
    <property type="match status" value="1"/>
</dbReference>
<evidence type="ECO:0000256" key="6">
    <source>
        <dbReference type="ARBA" id="ARBA00023242"/>
    </source>
</evidence>
<evidence type="ECO:0000256" key="7">
    <source>
        <dbReference type="SAM" id="MobiDB-lite"/>
    </source>
</evidence>
<dbReference type="GO" id="GO:0003677">
    <property type="term" value="F:DNA binding"/>
    <property type="evidence" value="ECO:0007669"/>
    <property type="project" value="UniProtKB-KW"/>
</dbReference>
<dbReference type="InterPro" id="IPR047313">
    <property type="entry name" value="SMN_C"/>
</dbReference>
<evidence type="ECO:0000256" key="5">
    <source>
        <dbReference type="ARBA" id="ARBA00023187"/>
    </source>
</evidence>
<dbReference type="InterPro" id="IPR049481">
    <property type="entry name" value="SMN_G2-BD"/>
</dbReference>
<keyword evidence="4" id="KW-0238">DNA-binding</keyword>
<sequence>MSRRRNAQNNAENVKKKKALSKRLKRILTLREKVKILDKLHEGCAQTAVGRLFGINESTVRSIRSCEESIRKALITGAPGNSRIANYNLRNEVAANVENAVLVWLKGLQSEGNVVNSSMVIEKANAVYQELKDSVSRFRMYPPFSANRMWLKSFKRRFALTIQENTAKSRVRKSKMAKKRSTVNSRFAGKEESENAEQEDIWDDSELIQMYDEVCSGTYDKVIGEKSNTKEKSGPSLNWKKGDHCLAPYYEDNLWYPAVVLDVKLETDECKVQYDVYEDSAWVKIADITRPSENGPVENGDLNARKKRGSAQSFKSNGSRGNSSNPRQSNTKNRPNKKPGTNSNFSAPSAIIPPPPPVFSSLSIPTEEEALSSMLMSWYMNGYHTGYYQALQDMKRNT</sequence>
<dbReference type="SUPFAM" id="SSF63748">
    <property type="entry name" value="Tudor/PWWP/MBT"/>
    <property type="match status" value="1"/>
</dbReference>
<evidence type="ECO:0000256" key="3">
    <source>
        <dbReference type="ARBA" id="ARBA00022664"/>
    </source>
</evidence>
<comment type="subcellular location">
    <subcellularLocation>
        <location evidence="1">Nucleus</location>
    </subcellularLocation>
</comment>
<dbReference type="Gene3D" id="3.40.190.10">
    <property type="entry name" value="Periplasmic binding protein-like II"/>
    <property type="match status" value="1"/>
</dbReference>
<dbReference type="Gene3D" id="1.10.10.60">
    <property type="entry name" value="Homeodomain-like"/>
    <property type="match status" value="1"/>
</dbReference>
<feature type="compositionally biased region" description="Basic residues" evidence="7">
    <location>
        <begin position="171"/>
        <end position="181"/>
    </location>
</feature>
<dbReference type="Gene3D" id="2.30.30.140">
    <property type="match status" value="1"/>
</dbReference>
<dbReference type="GO" id="GO:0005634">
    <property type="term" value="C:nucleus"/>
    <property type="evidence" value="ECO:0007669"/>
    <property type="project" value="UniProtKB-SubCell"/>
</dbReference>
<dbReference type="PROSITE" id="PS51253">
    <property type="entry name" value="HTH_CENPB"/>
    <property type="match status" value="1"/>
</dbReference>
<evidence type="ECO:0000256" key="2">
    <source>
        <dbReference type="ARBA" id="ARBA00005371"/>
    </source>
</evidence>
<feature type="domain" description="Tudor" evidence="8">
    <location>
        <begin position="238"/>
        <end position="298"/>
    </location>
</feature>
<dbReference type="InterPro" id="IPR002999">
    <property type="entry name" value="Tudor"/>
</dbReference>
<dbReference type="CDD" id="cd21182">
    <property type="entry name" value="Tudor_SMN_SPF30-like"/>
    <property type="match status" value="1"/>
</dbReference>
<evidence type="ECO:0000256" key="4">
    <source>
        <dbReference type="ARBA" id="ARBA00023125"/>
    </source>
</evidence>
<dbReference type="SUPFAM" id="SSF46689">
    <property type="entry name" value="Homeodomain-like"/>
    <property type="match status" value="2"/>
</dbReference>
<dbReference type="Pfam" id="PF20636">
    <property type="entry name" value="SMN_G2-BD"/>
    <property type="match status" value="1"/>
</dbReference>
<gene>
    <name evidence="10" type="ORF">AB6A40_000810</name>
</gene>
<keyword evidence="5" id="KW-0508">mRNA splicing</keyword>
<dbReference type="InterPro" id="IPR040424">
    <property type="entry name" value="Smn1"/>
</dbReference>
<dbReference type="GO" id="GO:0006397">
    <property type="term" value="P:mRNA processing"/>
    <property type="evidence" value="ECO:0007669"/>
    <property type="project" value="UniProtKB-KW"/>
</dbReference>
<organism evidence="10 11">
    <name type="scientific">Gnathostoma spinigerum</name>
    <dbReference type="NCBI Taxonomy" id="75299"/>
    <lineage>
        <taxon>Eukaryota</taxon>
        <taxon>Metazoa</taxon>
        <taxon>Ecdysozoa</taxon>
        <taxon>Nematoda</taxon>
        <taxon>Chromadorea</taxon>
        <taxon>Rhabditida</taxon>
        <taxon>Spirurina</taxon>
        <taxon>Gnathostomatomorpha</taxon>
        <taxon>Gnathostomatoidea</taxon>
        <taxon>Gnathostomatidae</taxon>
        <taxon>Gnathostoma</taxon>
    </lineage>
</organism>
<name>A0ABD6E4X9_9BILA</name>
<proteinExistence type="inferred from homology"/>
<keyword evidence="6" id="KW-0539">Nucleus</keyword>
<dbReference type="Proteomes" id="UP001608902">
    <property type="component" value="Unassembled WGS sequence"/>
</dbReference>
<feature type="region of interest" description="Disordered" evidence="7">
    <location>
        <begin position="171"/>
        <end position="199"/>
    </location>
</feature>
<dbReference type="Gene3D" id="1.10.10.10">
    <property type="entry name" value="Winged helix-like DNA-binding domain superfamily/Winged helix DNA-binding domain"/>
    <property type="match status" value="1"/>
</dbReference>
<accession>A0ABD6E4X9</accession>
<dbReference type="AlphaFoldDB" id="A0ABD6E4X9"/>
<keyword evidence="11" id="KW-1185">Reference proteome</keyword>
<dbReference type="InterPro" id="IPR007889">
    <property type="entry name" value="HTH_Psq"/>
</dbReference>
<dbReference type="GO" id="GO:0008380">
    <property type="term" value="P:RNA splicing"/>
    <property type="evidence" value="ECO:0007669"/>
    <property type="project" value="UniProtKB-KW"/>
</dbReference>
<dbReference type="InterPro" id="IPR036388">
    <property type="entry name" value="WH-like_DNA-bd_sf"/>
</dbReference>
<dbReference type="InterPro" id="IPR009057">
    <property type="entry name" value="Homeodomain-like_sf"/>
</dbReference>
<dbReference type="Pfam" id="PF04218">
    <property type="entry name" value="CENP-B_N"/>
    <property type="match status" value="1"/>
</dbReference>
<feature type="domain" description="HTH CENPB-type" evidence="9">
    <location>
        <begin position="85"/>
        <end position="164"/>
    </location>
</feature>
<dbReference type="InterPro" id="IPR006600">
    <property type="entry name" value="HTH_CenpB_DNA-bd_dom"/>
</dbReference>
<dbReference type="EMBL" id="JBGFUD010000253">
    <property type="protein sequence ID" value="MFH4974101.1"/>
    <property type="molecule type" value="Genomic_DNA"/>
</dbReference>
<comment type="caution">
    <text evidence="10">The sequence shown here is derived from an EMBL/GenBank/DDBJ whole genome shotgun (WGS) entry which is preliminary data.</text>
</comment>
<evidence type="ECO:0000313" key="10">
    <source>
        <dbReference type="EMBL" id="MFH4974101.1"/>
    </source>
</evidence>
<evidence type="ECO:0000259" key="8">
    <source>
        <dbReference type="PROSITE" id="PS50304"/>
    </source>
</evidence>
<dbReference type="SMART" id="SM00674">
    <property type="entry name" value="CENPB"/>
    <property type="match status" value="1"/>
</dbReference>
<evidence type="ECO:0000313" key="11">
    <source>
        <dbReference type="Proteomes" id="UP001608902"/>
    </source>
</evidence>
<protein>
    <submittedName>
        <fullName evidence="10">Uncharacterized protein</fullName>
    </submittedName>
</protein>
<evidence type="ECO:0000256" key="1">
    <source>
        <dbReference type="ARBA" id="ARBA00004123"/>
    </source>
</evidence>
<comment type="similarity">
    <text evidence="2">Belongs to the SMN family.</text>
</comment>
<reference evidence="10 11" key="1">
    <citation type="submission" date="2024-08" db="EMBL/GenBank/DDBJ databases">
        <title>Gnathostoma spinigerum genome.</title>
        <authorList>
            <person name="Gonzalez-Bertolin B."/>
            <person name="Monzon S."/>
            <person name="Zaballos A."/>
            <person name="Jimenez P."/>
            <person name="Dekumyoy P."/>
            <person name="Varona S."/>
            <person name="Cuesta I."/>
            <person name="Sumanam S."/>
            <person name="Adisakwattana P."/>
            <person name="Gasser R.B."/>
            <person name="Hernandez-Gonzalez A."/>
            <person name="Young N.D."/>
            <person name="Perteguer M.J."/>
        </authorList>
    </citation>
    <scope>NUCLEOTIDE SEQUENCE [LARGE SCALE GENOMIC DNA]</scope>
    <source>
        <strain evidence="10">AL3</strain>
        <tissue evidence="10">Liver</tissue>
    </source>
</reference>
<dbReference type="CDD" id="cd22852">
    <property type="entry name" value="SMN_C"/>
    <property type="match status" value="1"/>
</dbReference>
<dbReference type="SMART" id="SM00333">
    <property type="entry name" value="TUDOR"/>
    <property type="match status" value="1"/>
</dbReference>
<dbReference type="Pfam" id="PF20635">
    <property type="entry name" value="SMN_YG-box"/>
    <property type="match status" value="1"/>
</dbReference>
<feature type="compositionally biased region" description="Low complexity" evidence="7">
    <location>
        <begin position="316"/>
        <end position="330"/>
    </location>
</feature>
<dbReference type="PANTHER" id="PTHR39267">
    <property type="entry name" value="SURVIVAL MOTOR NEURON-LIKE PROTEIN 1"/>
    <property type="match status" value="1"/>
</dbReference>